<dbReference type="Gene3D" id="1.20.1720.10">
    <property type="entry name" value="Multidrug resistance protein D"/>
    <property type="match status" value="1"/>
</dbReference>
<dbReference type="EMBL" id="BAAANN010000030">
    <property type="protein sequence ID" value="GAA1978633.1"/>
    <property type="molecule type" value="Genomic_DNA"/>
</dbReference>
<evidence type="ECO:0000256" key="4">
    <source>
        <dbReference type="ARBA" id="ARBA00023136"/>
    </source>
</evidence>
<keyword evidence="8" id="KW-1185">Reference proteome</keyword>
<feature type="domain" description="Major facilitator superfamily (MFS) profile" evidence="6">
    <location>
        <begin position="19"/>
        <end position="464"/>
    </location>
</feature>
<feature type="transmembrane region" description="Helical" evidence="5">
    <location>
        <begin position="277"/>
        <end position="298"/>
    </location>
</feature>
<proteinExistence type="predicted"/>
<dbReference type="InterPro" id="IPR020846">
    <property type="entry name" value="MFS_dom"/>
</dbReference>
<protein>
    <submittedName>
        <fullName evidence="7">MFS transporter</fullName>
    </submittedName>
</protein>
<sequence>MPETLPSPVETPYRWRWAALAALLTAEAMNLLDSTIVQVAGPTVHEALGGAVSDIQWFSTAYTLPFAVLLITGGRLGDIFGRRRVFRVGVTGFLLSSLACAMSPSAELLIGFRAVQGAAAAMIIPQTIGLIKTMFAGPGMSKALGSIGPVMGLSAVCGPVLGGVLTHANLFGSSWRSVFLVNVPLSVLVLAIAPKMMENRAPRRPGLDPTGTALATLGVGLIVYPLVESDITRLSTASWMALSAGLAVLVVFAGNQRRTARRGGRPLVEVSLFTRRVFPAALLTSTLFFAVTTGLTLVVVLEKQLGESATVLTAGLTLVPWSVGMAVTSWVAGAYLVPRFGDRVLFAGLGVVIAGLVAAVFAYPAASPVPLLCALLVVGLGVGLFTPAFFTSALHVVSPQEVGSAAGLINAVQQLGSTLGVAVLGGAYLGGSGGAPHAAQVAFATAAGLALVCVVTSALMRPPR</sequence>
<evidence type="ECO:0000313" key="7">
    <source>
        <dbReference type="EMBL" id="GAA1978633.1"/>
    </source>
</evidence>
<accession>A0ABP5DE45</accession>
<feature type="transmembrane region" description="Helical" evidence="5">
    <location>
        <begin position="344"/>
        <end position="363"/>
    </location>
</feature>
<name>A0ABP5DE45_9PSEU</name>
<keyword evidence="3 5" id="KW-1133">Transmembrane helix</keyword>
<reference evidence="8" key="1">
    <citation type="journal article" date="2019" name="Int. J. Syst. Evol. Microbiol.">
        <title>The Global Catalogue of Microorganisms (GCM) 10K type strain sequencing project: providing services to taxonomists for standard genome sequencing and annotation.</title>
        <authorList>
            <consortium name="The Broad Institute Genomics Platform"/>
            <consortium name="The Broad Institute Genome Sequencing Center for Infectious Disease"/>
            <person name="Wu L."/>
            <person name="Ma J."/>
        </authorList>
    </citation>
    <scope>NUCLEOTIDE SEQUENCE [LARGE SCALE GENOMIC DNA]</scope>
    <source>
        <strain evidence="8">JCM 14545</strain>
    </source>
</reference>
<evidence type="ECO:0000256" key="5">
    <source>
        <dbReference type="SAM" id="Phobius"/>
    </source>
</evidence>
<feature type="transmembrane region" description="Helical" evidence="5">
    <location>
        <begin position="143"/>
        <end position="165"/>
    </location>
</feature>
<evidence type="ECO:0000259" key="6">
    <source>
        <dbReference type="PROSITE" id="PS50850"/>
    </source>
</evidence>
<dbReference type="Proteomes" id="UP001501116">
    <property type="component" value="Unassembled WGS sequence"/>
</dbReference>
<feature type="transmembrane region" description="Helical" evidence="5">
    <location>
        <begin position="239"/>
        <end position="256"/>
    </location>
</feature>
<evidence type="ECO:0000256" key="1">
    <source>
        <dbReference type="ARBA" id="ARBA00004651"/>
    </source>
</evidence>
<dbReference type="SUPFAM" id="SSF103473">
    <property type="entry name" value="MFS general substrate transporter"/>
    <property type="match status" value="1"/>
</dbReference>
<feature type="transmembrane region" description="Helical" evidence="5">
    <location>
        <begin position="177"/>
        <end position="194"/>
    </location>
</feature>
<feature type="transmembrane region" description="Helical" evidence="5">
    <location>
        <begin position="318"/>
        <end position="337"/>
    </location>
</feature>
<feature type="transmembrane region" description="Helical" evidence="5">
    <location>
        <begin position="55"/>
        <end position="73"/>
    </location>
</feature>
<feature type="transmembrane region" description="Helical" evidence="5">
    <location>
        <begin position="206"/>
        <end position="227"/>
    </location>
</feature>
<gene>
    <name evidence="7" type="ORF">GCM10009754_63440</name>
</gene>
<comment type="caution">
    <text evidence="7">The sequence shown here is derived from an EMBL/GenBank/DDBJ whole genome shotgun (WGS) entry which is preliminary data.</text>
</comment>
<dbReference type="RefSeq" id="WP_344427271.1">
    <property type="nucleotide sequence ID" value="NZ_BAAANN010000030.1"/>
</dbReference>
<evidence type="ECO:0000256" key="3">
    <source>
        <dbReference type="ARBA" id="ARBA00022989"/>
    </source>
</evidence>
<dbReference type="PANTHER" id="PTHR42718">
    <property type="entry name" value="MAJOR FACILITATOR SUPERFAMILY MULTIDRUG TRANSPORTER MFSC"/>
    <property type="match status" value="1"/>
</dbReference>
<dbReference type="PRINTS" id="PR01036">
    <property type="entry name" value="TCRTETB"/>
</dbReference>
<evidence type="ECO:0000313" key="8">
    <source>
        <dbReference type="Proteomes" id="UP001501116"/>
    </source>
</evidence>
<evidence type="ECO:0000256" key="2">
    <source>
        <dbReference type="ARBA" id="ARBA00022692"/>
    </source>
</evidence>
<comment type="subcellular location">
    <subcellularLocation>
        <location evidence="1">Cell membrane</location>
        <topology evidence="1">Multi-pass membrane protein</topology>
    </subcellularLocation>
</comment>
<feature type="transmembrane region" description="Helical" evidence="5">
    <location>
        <begin position="441"/>
        <end position="460"/>
    </location>
</feature>
<dbReference type="Pfam" id="PF07690">
    <property type="entry name" value="MFS_1"/>
    <property type="match status" value="1"/>
</dbReference>
<feature type="transmembrane region" description="Helical" evidence="5">
    <location>
        <begin position="408"/>
        <end position="429"/>
    </location>
</feature>
<keyword evidence="4 5" id="KW-0472">Membrane</keyword>
<keyword evidence="2 5" id="KW-0812">Transmembrane</keyword>
<dbReference type="InterPro" id="IPR011701">
    <property type="entry name" value="MFS"/>
</dbReference>
<organism evidence="7 8">
    <name type="scientific">Amycolatopsis minnesotensis</name>
    <dbReference type="NCBI Taxonomy" id="337894"/>
    <lineage>
        <taxon>Bacteria</taxon>
        <taxon>Bacillati</taxon>
        <taxon>Actinomycetota</taxon>
        <taxon>Actinomycetes</taxon>
        <taxon>Pseudonocardiales</taxon>
        <taxon>Pseudonocardiaceae</taxon>
        <taxon>Amycolatopsis</taxon>
    </lineage>
</organism>
<dbReference type="InterPro" id="IPR036259">
    <property type="entry name" value="MFS_trans_sf"/>
</dbReference>
<dbReference type="PROSITE" id="PS50850">
    <property type="entry name" value="MFS"/>
    <property type="match status" value="1"/>
</dbReference>
<feature type="transmembrane region" description="Helical" evidence="5">
    <location>
        <begin position="369"/>
        <end position="396"/>
    </location>
</feature>
<dbReference type="Gene3D" id="1.20.1250.20">
    <property type="entry name" value="MFS general substrate transporter like domains"/>
    <property type="match status" value="1"/>
</dbReference>
<dbReference type="PANTHER" id="PTHR42718:SF39">
    <property type="entry name" value="ACTINORHODIN TRANSPORTER-RELATED"/>
    <property type="match status" value="1"/>
</dbReference>
<dbReference type="CDD" id="cd17321">
    <property type="entry name" value="MFS_MMR_MDR_like"/>
    <property type="match status" value="1"/>
</dbReference>